<dbReference type="InterPro" id="IPR011067">
    <property type="entry name" value="Plasmid_toxin/cell-grow_inhib"/>
</dbReference>
<evidence type="ECO:0000313" key="3">
    <source>
        <dbReference type="EMBL" id="OSC38745.1"/>
    </source>
</evidence>
<dbReference type="Gene3D" id="2.30.30.110">
    <property type="match status" value="1"/>
</dbReference>
<dbReference type="InterPro" id="IPR003477">
    <property type="entry name" value="PemK-like"/>
</dbReference>
<keyword evidence="2" id="KW-1277">Toxin-antitoxin system</keyword>
<evidence type="ECO:0008006" key="5">
    <source>
        <dbReference type="Google" id="ProtNLM"/>
    </source>
</evidence>
<dbReference type="SUPFAM" id="SSF50118">
    <property type="entry name" value="Cell growth inhibitor/plasmid maintenance toxic component"/>
    <property type="match status" value="1"/>
</dbReference>
<organism evidence="3 4">
    <name type="scientific">Mycobacterium decipiens</name>
    <dbReference type="NCBI Taxonomy" id="1430326"/>
    <lineage>
        <taxon>Bacteria</taxon>
        <taxon>Bacillati</taxon>
        <taxon>Actinomycetota</taxon>
        <taxon>Actinomycetes</taxon>
        <taxon>Mycobacteriales</taxon>
        <taxon>Mycobacteriaceae</taxon>
        <taxon>Mycobacterium</taxon>
    </lineage>
</organism>
<evidence type="ECO:0000256" key="2">
    <source>
        <dbReference type="ARBA" id="ARBA00022649"/>
    </source>
</evidence>
<gene>
    <name evidence="3" type="ORF">B8W66_19275</name>
</gene>
<dbReference type="GO" id="GO:0003677">
    <property type="term" value="F:DNA binding"/>
    <property type="evidence" value="ECO:0007669"/>
    <property type="project" value="InterPro"/>
</dbReference>
<protein>
    <recommendedName>
        <fullName evidence="5">Growth inhibitor PemK</fullName>
    </recommendedName>
</protein>
<comment type="caution">
    <text evidence="3">The sequence shown here is derived from an EMBL/GenBank/DDBJ whole genome shotgun (WGS) entry which is preliminary data.</text>
</comment>
<reference evidence="3 4" key="1">
    <citation type="submission" date="2017-04" db="EMBL/GenBank/DDBJ databases">
        <title>The new phylogeny of genus Mycobacterium.</title>
        <authorList>
            <person name="Tortoli E."/>
            <person name="Trovato A."/>
            <person name="Cirillo D.M."/>
        </authorList>
    </citation>
    <scope>NUCLEOTIDE SEQUENCE [LARGE SCALE GENOMIC DNA]</scope>
    <source>
        <strain evidence="3 4">TBL 1200985</strain>
    </source>
</reference>
<accession>A0A1X2LQV4</accession>
<evidence type="ECO:0000313" key="4">
    <source>
        <dbReference type="Proteomes" id="UP000193247"/>
    </source>
</evidence>
<dbReference type="Proteomes" id="UP000193247">
    <property type="component" value="Unassembled WGS sequence"/>
</dbReference>
<dbReference type="EMBL" id="NCXP01000032">
    <property type="protein sequence ID" value="OSC38745.1"/>
    <property type="molecule type" value="Genomic_DNA"/>
</dbReference>
<dbReference type="RefSeq" id="WP_085326871.1">
    <property type="nucleotide sequence ID" value="NZ_NCXP01000032.1"/>
</dbReference>
<evidence type="ECO:0000256" key="1">
    <source>
        <dbReference type="ARBA" id="ARBA00007521"/>
    </source>
</evidence>
<comment type="similarity">
    <text evidence="1">Belongs to the PemK/MazF family.</text>
</comment>
<dbReference type="Pfam" id="PF02452">
    <property type="entry name" value="PemK_toxin"/>
    <property type="match status" value="1"/>
</dbReference>
<keyword evidence="4" id="KW-1185">Reference proteome</keyword>
<name>A0A1X2LQV4_9MYCO</name>
<dbReference type="OrthoDB" id="3432095at2"/>
<dbReference type="AlphaFoldDB" id="A0A1X2LQV4"/>
<sequence>MALTPIRGGIYLIPDEAVVLLPKVVKRRLHKHRYFVVLSGDTTNNDAKWPLVSGCPLSGETTLKTRFDIKLGQGEGGVEKKCWVRIPALQSIEKADLWQFTGTLDPPKVAQIDAALFDYLGQFDPGAS</sequence>
<proteinExistence type="inferred from homology"/>